<evidence type="ECO:0000256" key="1">
    <source>
        <dbReference type="SAM" id="MobiDB-lite"/>
    </source>
</evidence>
<name>E2S7J3_CAEEL</name>
<dbReference type="Proteomes" id="UP000001940">
    <property type="component" value="Chromosome V"/>
</dbReference>
<accession>E2S7J3</accession>
<dbReference type="KEGG" id="cel:CELE_Y57E12B.10"/>
<organism evidence="3 4">
    <name type="scientific">Caenorhabditis elegans</name>
    <dbReference type="NCBI Taxonomy" id="6239"/>
    <lineage>
        <taxon>Eukaryota</taxon>
        <taxon>Metazoa</taxon>
        <taxon>Ecdysozoa</taxon>
        <taxon>Nematoda</taxon>
        <taxon>Chromadorea</taxon>
        <taxon>Rhabditida</taxon>
        <taxon>Rhabditina</taxon>
        <taxon>Rhabditomorpha</taxon>
        <taxon>Rhabditoidea</taxon>
        <taxon>Rhabditidae</taxon>
        <taxon>Peloderinae</taxon>
        <taxon>Caenorhabditis</taxon>
    </lineage>
</organism>
<dbReference type="RefSeq" id="NP_001256078.1">
    <property type="nucleotide sequence ID" value="NM_001269149.1"/>
</dbReference>
<feature type="region of interest" description="Disordered" evidence="1">
    <location>
        <begin position="20"/>
        <end position="55"/>
    </location>
</feature>
<gene>
    <name evidence="3" type="ORF">CELE_Y57E12B.10</name>
    <name evidence="3 5" type="ORF">Y57E12B.10</name>
</gene>
<dbReference type="InParanoid" id="E2S7J3"/>
<dbReference type="HOGENOM" id="CLU_2656704_0_0_1"/>
<evidence type="ECO:0000313" key="5">
    <source>
        <dbReference type="WormBase" id="Y57E12B.10"/>
    </source>
</evidence>
<sequence length="76" mass="7577">MVCKMLWIAIFIAITVSAAPTDSSPSAAATSPATPTIGPAQNGLTAASPGVETTTTSASGVNLFFTLVPIALTLLK</sequence>
<dbReference type="Bgee" id="WBGene00202501">
    <property type="expression patterns" value="Expressed in adult organism and 1 other cell type or tissue"/>
</dbReference>
<dbReference type="GeneID" id="13213456"/>
<keyword evidence="2" id="KW-0732">Signal</keyword>
<dbReference type="CTD" id="13213456"/>
<dbReference type="WormBase" id="Y57E12B.10">
    <property type="protein sequence ID" value="CE45458"/>
    <property type="gene ID" value="WBGene00202501"/>
</dbReference>
<keyword evidence="4" id="KW-1185">Reference proteome</keyword>
<reference evidence="3 4" key="1">
    <citation type="journal article" date="1998" name="Science">
        <title>Genome sequence of the nematode C. elegans: a platform for investigating biology.</title>
        <authorList>
            <consortium name="The C. elegans sequencing consortium"/>
            <person name="Sulson J.E."/>
            <person name="Waterston R."/>
        </authorList>
    </citation>
    <scope>NUCLEOTIDE SEQUENCE [LARGE SCALE GENOMIC DNA]</scope>
    <source>
        <strain evidence="3 4">Bristol N2</strain>
    </source>
</reference>
<dbReference type="EMBL" id="BX284605">
    <property type="protein sequence ID" value="CCD72910.1"/>
    <property type="molecule type" value="Genomic_DNA"/>
</dbReference>
<proteinExistence type="predicted"/>
<feature type="chain" id="PRO_5003164516" evidence="2">
    <location>
        <begin position="19"/>
        <end position="76"/>
    </location>
</feature>
<dbReference type="eggNOG" id="KOG2624">
    <property type="taxonomic scope" value="Eukaryota"/>
</dbReference>
<dbReference type="AlphaFoldDB" id="E2S7J3"/>
<evidence type="ECO:0000256" key="2">
    <source>
        <dbReference type="SAM" id="SignalP"/>
    </source>
</evidence>
<evidence type="ECO:0000313" key="3">
    <source>
        <dbReference type="EMBL" id="CCD72910.1"/>
    </source>
</evidence>
<feature type="signal peptide" evidence="2">
    <location>
        <begin position="1"/>
        <end position="18"/>
    </location>
</feature>
<evidence type="ECO:0000313" key="4">
    <source>
        <dbReference type="Proteomes" id="UP000001940"/>
    </source>
</evidence>
<dbReference type="AGR" id="WB:WBGene00202501"/>
<feature type="compositionally biased region" description="Low complexity" evidence="1">
    <location>
        <begin position="20"/>
        <end position="40"/>
    </location>
</feature>
<protein>
    <submittedName>
        <fullName evidence="3">MS Related Protein</fullName>
    </submittedName>
</protein>
<dbReference type="PaxDb" id="6239-Y57E12B.10"/>